<dbReference type="GO" id="GO:0006511">
    <property type="term" value="P:ubiquitin-dependent protein catabolic process"/>
    <property type="evidence" value="ECO:0007669"/>
    <property type="project" value="TreeGrafter"/>
</dbReference>
<gene>
    <name evidence="3" type="ORF">KFE25_010172</name>
</gene>
<proteinExistence type="predicted"/>
<dbReference type="InterPro" id="IPR000626">
    <property type="entry name" value="Ubiquitin-like_dom"/>
</dbReference>
<protein>
    <recommendedName>
        <fullName evidence="2">Ubiquitin-like domain-containing protein</fullName>
    </recommendedName>
</protein>
<dbReference type="EMBL" id="JAGTXO010000012">
    <property type="protein sequence ID" value="KAG8464804.1"/>
    <property type="molecule type" value="Genomic_DNA"/>
</dbReference>
<keyword evidence="1" id="KW-0732">Signal</keyword>
<dbReference type="SUPFAM" id="SSF54236">
    <property type="entry name" value="Ubiquitin-like"/>
    <property type="match status" value="1"/>
</dbReference>
<evidence type="ECO:0000313" key="3">
    <source>
        <dbReference type="EMBL" id="KAG8464804.1"/>
    </source>
</evidence>
<evidence type="ECO:0000313" key="4">
    <source>
        <dbReference type="Proteomes" id="UP000751190"/>
    </source>
</evidence>
<dbReference type="OrthoDB" id="267397at2759"/>
<organism evidence="3 4">
    <name type="scientific">Diacronema lutheri</name>
    <name type="common">Unicellular marine alga</name>
    <name type="synonym">Monochrysis lutheri</name>
    <dbReference type="NCBI Taxonomy" id="2081491"/>
    <lineage>
        <taxon>Eukaryota</taxon>
        <taxon>Haptista</taxon>
        <taxon>Haptophyta</taxon>
        <taxon>Pavlovophyceae</taxon>
        <taxon>Pavlovales</taxon>
        <taxon>Pavlovaceae</taxon>
        <taxon>Diacronema</taxon>
    </lineage>
</organism>
<sequence length="342" mass="34999">MRPAALTVALLACAASLCHAGSEKRSVTATVQGKKLDLTASTVSELQEQVASAQGLRADRQAVFYKGKKLAPDDALADVGVQDGDQITVTAARSRSAVAESRVAGRGAADVAMDLDDIDRGLDEMDAMPPAQAGAPAGLGGGGGMMDAMFGGAQQKEVLEALSDPKKLEQSRQMLLNHPMYKQMAASVPGLAEAVNDPKKWKETMSQAREMMGQVQAGGPQAEELKAAMQQGMKYFGQNGGPAGGLGNLGALLGGVDKDGAAAQLGVDVDKLSRAFGHTVGKQAATMGLSLGEVLRGLVESARGGEMPLDAGVYGEQMERLLAKAGVSAGDGGVAHKAAAKK</sequence>
<dbReference type="GO" id="GO:0031593">
    <property type="term" value="F:polyubiquitin modification-dependent protein binding"/>
    <property type="evidence" value="ECO:0007669"/>
    <property type="project" value="TreeGrafter"/>
</dbReference>
<reference evidence="3" key="1">
    <citation type="submission" date="2021-05" db="EMBL/GenBank/DDBJ databases">
        <title>The genome of the haptophyte Pavlova lutheri (Diacronema luteri, Pavlovales) - a model for lipid biosynthesis in eukaryotic algae.</title>
        <authorList>
            <person name="Hulatt C.J."/>
            <person name="Posewitz M.C."/>
        </authorList>
    </citation>
    <scope>NUCLEOTIDE SEQUENCE</scope>
    <source>
        <strain evidence="3">NIVA-4/92</strain>
    </source>
</reference>
<evidence type="ECO:0000256" key="1">
    <source>
        <dbReference type="SAM" id="SignalP"/>
    </source>
</evidence>
<dbReference type="Proteomes" id="UP000751190">
    <property type="component" value="Unassembled WGS sequence"/>
</dbReference>
<dbReference type="AlphaFoldDB" id="A0A8J5XKB4"/>
<dbReference type="SMART" id="SM00213">
    <property type="entry name" value="UBQ"/>
    <property type="match status" value="1"/>
</dbReference>
<dbReference type="InterPro" id="IPR015496">
    <property type="entry name" value="Ubiquilin"/>
</dbReference>
<dbReference type="PROSITE" id="PS50053">
    <property type="entry name" value="UBIQUITIN_2"/>
    <property type="match status" value="1"/>
</dbReference>
<evidence type="ECO:0000259" key="2">
    <source>
        <dbReference type="PROSITE" id="PS50053"/>
    </source>
</evidence>
<dbReference type="PANTHER" id="PTHR10677:SF3">
    <property type="entry name" value="FI07626P-RELATED"/>
    <property type="match status" value="1"/>
</dbReference>
<name>A0A8J5XKB4_DIALT</name>
<dbReference type="OMA" id="WRENMEM"/>
<dbReference type="PANTHER" id="PTHR10677">
    <property type="entry name" value="UBIQUILIN"/>
    <property type="match status" value="1"/>
</dbReference>
<accession>A0A8J5XKB4</accession>
<dbReference type="InterPro" id="IPR029071">
    <property type="entry name" value="Ubiquitin-like_domsf"/>
</dbReference>
<dbReference type="CDD" id="cd17039">
    <property type="entry name" value="Ubl_ubiquitin_like"/>
    <property type="match status" value="1"/>
</dbReference>
<dbReference type="Gene3D" id="3.10.20.90">
    <property type="entry name" value="Phosphatidylinositol 3-kinase Catalytic Subunit, Chain A, domain 1"/>
    <property type="match status" value="1"/>
</dbReference>
<dbReference type="GO" id="GO:0005829">
    <property type="term" value="C:cytosol"/>
    <property type="evidence" value="ECO:0007669"/>
    <property type="project" value="TreeGrafter"/>
</dbReference>
<feature type="signal peptide" evidence="1">
    <location>
        <begin position="1"/>
        <end position="20"/>
    </location>
</feature>
<feature type="chain" id="PRO_5035249758" description="Ubiquitin-like domain-containing protein" evidence="1">
    <location>
        <begin position="21"/>
        <end position="342"/>
    </location>
</feature>
<comment type="caution">
    <text evidence="3">The sequence shown here is derived from an EMBL/GenBank/DDBJ whole genome shotgun (WGS) entry which is preliminary data.</text>
</comment>
<keyword evidence="4" id="KW-1185">Reference proteome</keyword>
<dbReference type="Pfam" id="PF00240">
    <property type="entry name" value="ubiquitin"/>
    <property type="match status" value="1"/>
</dbReference>
<feature type="domain" description="Ubiquitin-like" evidence="2">
    <location>
        <begin position="42"/>
        <end position="96"/>
    </location>
</feature>